<dbReference type="Proteomes" id="UP001474421">
    <property type="component" value="Unassembled WGS sequence"/>
</dbReference>
<dbReference type="InterPro" id="IPR051065">
    <property type="entry name" value="Ras-related_GTPase"/>
</dbReference>
<dbReference type="PANTHER" id="PTHR45704">
    <property type="entry name" value="RAS-LIKE FAMILY MEMBER 11"/>
    <property type="match status" value="1"/>
</dbReference>
<keyword evidence="4" id="KW-0378">Hydrolase</keyword>
<dbReference type="InterPro" id="IPR027417">
    <property type="entry name" value="P-loop_NTPase"/>
</dbReference>
<evidence type="ECO:0000256" key="6">
    <source>
        <dbReference type="ARBA" id="ARBA00048098"/>
    </source>
</evidence>
<comment type="similarity">
    <text evidence="1">Belongs to the small GTPase superfamily. Ras family.</text>
</comment>
<dbReference type="GO" id="GO:0003925">
    <property type="term" value="F:G protein activity"/>
    <property type="evidence" value="ECO:0007669"/>
    <property type="project" value="UniProtKB-EC"/>
</dbReference>
<reference evidence="7 8" key="1">
    <citation type="journal article" date="2024" name="Proc. Natl. Acad. Sci. U.S.A.">
        <title>The genetic regulatory architecture and epigenomic basis for age-related changes in rattlesnake venom.</title>
        <authorList>
            <person name="Hogan M.P."/>
            <person name="Holding M.L."/>
            <person name="Nystrom G.S."/>
            <person name="Colston T.J."/>
            <person name="Bartlett D.A."/>
            <person name="Mason A.J."/>
            <person name="Ellsworth S.A."/>
            <person name="Rautsaw R.M."/>
            <person name="Lawrence K.C."/>
            <person name="Strickland J.L."/>
            <person name="He B."/>
            <person name="Fraser P."/>
            <person name="Margres M.J."/>
            <person name="Gilbert D.M."/>
            <person name="Gibbs H.L."/>
            <person name="Parkinson C.L."/>
            <person name="Rokyta D.R."/>
        </authorList>
    </citation>
    <scope>NUCLEOTIDE SEQUENCE [LARGE SCALE GENOMIC DNA]</scope>
    <source>
        <strain evidence="7">DRR0105</strain>
    </source>
</reference>
<dbReference type="Pfam" id="PF00071">
    <property type="entry name" value="Ras"/>
    <property type="match status" value="1"/>
</dbReference>
<evidence type="ECO:0000256" key="5">
    <source>
        <dbReference type="ARBA" id="ARBA00023134"/>
    </source>
</evidence>
<evidence type="ECO:0000256" key="4">
    <source>
        <dbReference type="ARBA" id="ARBA00022801"/>
    </source>
</evidence>
<gene>
    <name evidence="7" type="ORF">NXF25_013162</name>
</gene>
<evidence type="ECO:0000256" key="2">
    <source>
        <dbReference type="ARBA" id="ARBA00011984"/>
    </source>
</evidence>
<dbReference type="SMART" id="SM00175">
    <property type="entry name" value="RAB"/>
    <property type="match status" value="1"/>
</dbReference>
<keyword evidence="3" id="KW-0547">Nucleotide-binding</keyword>
<keyword evidence="5" id="KW-0342">GTP-binding</keyword>
<dbReference type="SMART" id="SM00173">
    <property type="entry name" value="RAS"/>
    <property type="match status" value="1"/>
</dbReference>
<evidence type="ECO:0000313" key="7">
    <source>
        <dbReference type="EMBL" id="KAK9400143.1"/>
    </source>
</evidence>
<accession>A0AAW1BES2</accession>
<dbReference type="PRINTS" id="PR00449">
    <property type="entry name" value="RASTRNSFRMNG"/>
</dbReference>
<dbReference type="InterPro" id="IPR001806">
    <property type="entry name" value="Small_GTPase"/>
</dbReference>
<dbReference type="AlphaFoldDB" id="A0AAW1BES2"/>
<dbReference type="CDD" id="cd04146">
    <property type="entry name" value="RERG_RasL11_like"/>
    <property type="match status" value="1"/>
</dbReference>
<dbReference type="EMBL" id="JAOTOJ010000006">
    <property type="protein sequence ID" value="KAK9400143.1"/>
    <property type="molecule type" value="Genomic_DNA"/>
</dbReference>
<dbReference type="SUPFAM" id="SSF52540">
    <property type="entry name" value="P-loop containing nucleoside triphosphate hydrolases"/>
    <property type="match status" value="1"/>
</dbReference>
<dbReference type="PROSITE" id="PS51419">
    <property type="entry name" value="RAB"/>
    <property type="match status" value="1"/>
</dbReference>
<organism evidence="7 8">
    <name type="scientific">Crotalus adamanteus</name>
    <name type="common">Eastern diamondback rattlesnake</name>
    <dbReference type="NCBI Taxonomy" id="8729"/>
    <lineage>
        <taxon>Eukaryota</taxon>
        <taxon>Metazoa</taxon>
        <taxon>Chordata</taxon>
        <taxon>Craniata</taxon>
        <taxon>Vertebrata</taxon>
        <taxon>Euteleostomi</taxon>
        <taxon>Lepidosauria</taxon>
        <taxon>Squamata</taxon>
        <taxon>Bifurcata</taxon>
        <taxon>Unidentata</taxon>
        <taxon>Episquamata</taxon>
        <taxon>Toxicofera</taxon>
        <taxon>Serpentes</taxon>
        <taxon>Colubroidea</taxon>
        <taxon>Viperidae</taxon>
        <taxon>Crotalinae</taxon>
        <taxon>Crotalus</taxon>
    </lineage>
</organism>
<evidence type="ECO:0000256" key="3">
    <source>
        <dbReference type="ARBA" id="ARBA00022741"/>
    </source>
</evidence>
<dbReference type="Gene3D" id="3.40.50.300">
    <property type="entry name" value="P-loop containing nucleotide triphosphate hydrolases"/>
    <property type="match status" value="1"/>
</dbReference>
<comment type="caution">
    <text evidence="7">The sequence shown here is derived from an EMBL/GenBank/DDBJ whole genome shotgun (WGS) entry which is preliminary data.</text>
</comment>
<evidence type="ECO:0000313" key="8">
    <source>
        <dbReference type="Proteomes" id="UP001474421"/>
    </source>
</evidence>
<proteinExistence type="inferred from homology"/>
<evidence type="ECO:0000256" key="1">
    <source>
        <dbReference type="ARBA" id="ARBA00008344"/>
    </source>
</evidence>
<dbReference type="PROSITE" id="PS51421">
    <property type="entry name" value="RAS"/>
    <property type="match status" value="1"/>
</dbReference>
<protein>
    <recommendedName>
        <fullName evidence="2">small monomeric GTPase</fullName>
        <ecNumber evidence="2">3.6.5.2</ecNumber>
    </recommendedName>
</protein>
<name>A0AAW1BES2_CROAD</name>
<sequence length="320" mass="35799">MQRQGLLTDLLKRLVRTQPPWEEPKAVLEAPRAKNGALAKLRANFASSFSLHSHRGIEGCFPGIGEGKREAADQFKQGLRCCSISVSRVCLPARLPARPTEKLRLWLTLALEVAPGMNGVRVAMLGSEGTGKSALTVRFLTKRFIGEYASDSECIYTKHLCLDGKQINLEIYDPCSQPRPGKLLLTDELQWADGFVVVYDISDRTSFTFAKALLYRIRECHAGTCRRASECTVFLVGNKQDLCHIREVGWDEGQKLALDYRCQFCELSAAEQCQEVGTMFIQALRSLMAHPKGKEKRRPSGSKSMAKLINNMFGKRRKSV</sequence>
<keyword evidence="8" id="KW-1185">Reference proteome</keyword>
<dbReference type="GO" id="GO:0005525">
    <property type="term" value="F:GTP binding"/>
    <property type="evidence" value="ECO:0007669"/>
    <property type="project" value="UniProtKB-KW"/>
</dbReference>
<comment type="catalytic activity">
    <reaction evidence="6">
        <text>GTP + H2O = GDP + phosphate + H(+)</text>
        <dbReference type="Rhea" id="RHEA:19669"/>
        <dbReference type="ChEBI" id="CHEBI:15377"/>
        <dbReference type="ChEBI" id="CHEBI:15378"/>
        <dbReference type="ChEBI" id="CHEBI:37565"/>
        <dbReference type="ChEBI" id="CHEBI:43474"/>
        <dbReference type="ChEBI" id="CHEBI:58189"/>
        <dbReference type="EC" id="3.6.5.2"/>
    </reaction>
</comment>
<dbReference type="EC" id="3.6.5.2" evidence="2"/>